<name>A0A7R9LHW9_9ACAR</name>
<keyword evidence="3" id="KW-1185">Reference proteome</keyword>
<keyword evidence="1" id="KW-0812">Transmembrane</keyword>
<dbReference type="OrthoDB" id="4781at2759"/>
<dbReference type="AlphaFoldDB" id="A0A7R9LHW9"/>
<dbReference type="Gene3D" id="2.60.120.200">
    <property type="match status" value="1"/>
</dbReference>
<gene>
    <name evidence="2" type="ORF">ONB1V03_LOCUS3386</name>
</gene>
<protein>
    <submittedName>
        <fullName evidence="2">Uncharacterized protein</fullName>
    </submittedName>
</protein>
<organism evidence="2">
    <name type="scientific">Oppiella nova</name>
    <dbReference type="NCBI Taxonomy" id="334625"/>
    <lineage>
        <taxon>Eukaryota</taxon>
        <taxon>Metazoa</taxon>
        <taxon>Ecdysozoa</taxon>
        <taxon>Arthropoda</taxon>
        <taxon>Chelicerata</taxon>
        <taxon>Arachnida</taxon>
        <taxon>Acari</taxon>
        <taxon>Acariformes</taxon>
        <taxon>Sarcoptiformes</taxon>
        <taxon>Oribatida</taxon>
        <taxon>Brachypylina</taxon>
        <taxon>Oppioidea</taxon>
        <taxon>Oppiidae</taxon>
        <taxon>Oppiella</taxon>
    </lineage>
</organism>
<feature type="transmembrane region" description="Helical" evidence="1">
    <location>
        <begin position="168"/>
        <end position="192"/>
    </location>
</feature>
<dbReference type="Proteomes" id="UP000728032">
    <property type="component" value="Unassembled WGS sequence"/>
</dbReference>
<keyword evidence="1" id="KW-0472">Membrane</keyword>
<proteinExistence type="predicted"/>
<dbReference type="EMBL" id="OC915815">
    <property type="protein sequence ID" value="CAD7642047.1"/>
    <property type="molecule type" value="Genomic_DNA"/>
</dbReference>
<evidence type="ECO:0000313" key="3">
    <source>
        <dbReference type="Proteomes" id="UP000728032"/>
    </source>
</evidence>
<dbReference type="EMBL" id="CAJPVJ010000990">
    <property type="protein sequence ID" value="CAG2163822.1"/>
    <property type="molecule type" value="Genomic_DNA"/>
</dbReference>
<sequence length="234" mass="26803">MSKGLNDCINESNKVCQGHFIFRDEFNGTSLDTNKWLIEYGEDSCTEPLDLGCFSNSSENIQINNGNLSLIAVRRHLYSKNYTTAQIISKYLFTYGKFEIKALLPRGCPLMSHILLMSNNVYNYSSLTDGIFCDDLDANWLDPVFKVEYVRINWGAIRVHTICMTNRIVWFFVFMINIIVFVVIHTIVVVNIGHHLSVNPFQSLISMCDMSGQPRGNEAFISNFPYVNRDLDKI</sequence>
<evidence type="ECO:0000313" key="2">
    <source>
        <dbReference type="EMBL" id="CAD7642047.1"/>
    </source>
</evidence>
<evidence type="ECO:0000256" key="1">
    <source>
        <dbReference type="SAM" id="Phobius"/>
    </source>
</evidence>
<accession>A0A7R9LHW9</accession>
<dbReference type="SUPFAM" id="SSF49899">
    <property type="entry name" value="Concanavalin A-like lectins/glucanases"/>
    <property type="match status" value="1"/>
</dbReference>
<dbReference type="InterPro" id="IPR013320">
    <property type="entry name" value="ConA-like_dom_sf"/>
</dbReference>
<reference evidence="2" key="1">
    <citation type="submission" date="2020-11" db="EMBL/GenBank/DDBJ databases">
        <authorList>
            <person name="Tran Van P."/>
        </authorList>
    </citation>
    <scope>NUCLEOTIDE SEQUENCE</scope>
</reference>
<keyword evidence="1" id="KW-1133">Transmembrane helix</keyword>